<evidence type="ECO:0000313" key="1">
    <source>
        <dbReference type="EMBL" id="MBC2836587.1"/>
    </source>
</evidence>
<dbReference type="AlphaFoldDB" id="A0A842IB60"/>
<dbReference type="EMBL" id="JACLQD010000004">
    <property type="protein sequence ID" value="MBC2836587.1"/>
    <property type="molecule type" value="Genomic_DNA"/>
</dbReference>
<keyword evidence="2" id="KW-1185">Reference proteome</keyword>
<organism evidence="1 2">
    <name type="scientific">Paragemmobacter straminiformis</name>
    <dbReference type="NCBI Taxonomy" id="2045119"/>
    <lineage>
        <taxon>Bacteria</taxon>
        <taxon>Pseudomonadati</taxon>
        <taxon>Pseudomonadota</taxon>
        <taxon>Alphaproteobacteria</taxon>
        <taxon>Rhodobacterales</taxon>
        <taxon>Paracoccaceae</taxon>
        <taxon>Paragemmobacter</taxon>
    </lineage>
</organism>
<evidence type="ECO:0000313" key="2">
    <source>
        <dbReference type="Proteomes" id="UP000555411"/>
    </source>
</evidence>
<reference evidence="1 2" key="1">
    <citation type="journal article" date="2017" name="Int. J. Syst. Evol. Microbiol.">
        <title>Gemmobacter straminiformis sp. nov., isolated from an artificial fountain.</title>
        <authorList>
            <person name="Kang J.Y."/>
            <person name="Kim M.J."/>
            <person name="Chun J."/>
            <person name="Son K.P."/>
            <person name="Jahng K.Y."/>
        </authorList>
    </citation>
    <scope>NUCLEOTIDE SEQUENCE [LARGE SCALE GENOMIC DNA]</scope>
    <source>
        <strain evidence="1 2">CAM-8</strain>
    </source>
</reference>
<proteinExistence type="predicted"/>
<gene>
    <name evidence="1" type="ORF">H7F16_13790</name>
</gene>
<protein>
    <submittedName>
        <fullName evidence="1">Uncharacterized protein</fullName>
    </submittedName>
</protein>
<comment type="caution">
    <text evidence="1">The sequence shown here is derived from an EMBL/GenBank/DDBJ whole genome shotgun (WGS) entry which is preliminary data.</text>
</comment>
<sequence>MTGTALPVLSNDASAGCAANNRIGGRDALAGASPCSPRASSCTGATVLVIAGMPKTV</sequence>
<dbReference type="Proteomes" id="UP000555411">
    <property type="component" value="Unassembled WGS sequence"/>
</dbReference>
<accession>A0A842IB60</accession>
<dbReference type="RefSeq" id="WP_185798212.1">
    <property type="nucleotide sequence ID" value="NZ_JACLQD010000004.1"/>
</dbReference>
<name>A0A842IB60_9RHOB</name>